<protein>
    <submittedName>
        <fullName evidence="3">DUF4212 domain-containing protein</fullName>
    </submittedName>
</protein>
<sequence>MATPDRVSYWNKTKSLMFVMLGLWVFFGYVIHMFVEQLNTIVIFGFPLGFYMAAQGSLIAFVVMLFWFARRQNAIDEEHHVNED</sequence>
<feature type="transmembrane region" description="Helical" evidence="1">
    <location>
        <begin position="16"/>
        <end position="35"/>
    </location>
</feature>
<evidence type="ECO:0000313" key="3">
    <source>
        <dbReference type="EMBL" id="PAP93850.1"/>
    </source>
</evidence>
<dbReference type="RefSeq" id="WP_065010248.1">
    <property type="nucleotide sequence ID" value="NZ_NPKH01000024.1"/>
</dbReference>
<dbReference type="Pfam" id="PF13937">
    <property type="entry name" value="DUF4212"/>
    <property type="match status" value="1"/>
</dbReference>
<name>A0A271KDV0_9HYPH</name>
<evidence type="ECO:0000256" key="1">
    <source>
        <dbReference type="SAM" id="Phobius"/>
    </source>
</evidence>
<evidence type="ECO:0000259" key="2">
    <source>
        <dbReference type="Pfam" id="PF13937"/>
    </source>
</evidence>
<organism evidence="3 4">
    <name type="scientific">Mesorhizobium wenxiniae</name>
    <dbReference type="NCBI Taxonomy" id="2014805"/>
    <lineage>
        <taxon>Bacteria</taxon>
        <taxon>Pseudomonadati</taxon>
        <taxon>Pseudomonadota</taxon>
        <taxon>Alphaproteobacteria</taxon>
        <taxon>Hyphomicrobiales</taxon>
        <taxon>Phyllobacteriaceae</taxon>
        <taxon>Mesorhizobium</taxon>
    </lineage>
</organism>
<reference evidence="3 4" key="1">
    <citation type="submission" date="2017-08" db="EMBL/GenBank/DDBJ databases">
        <title>Mesorhizobium wenxinae sp. nov., a novel rhizobial species isolated from root nodules of chickpea (Cicer arietinum L.).</title>
        <authorList>
            <person name="Zhang J."/>
        </authorList>
    </citation>
    <scope>NUCLEOTIDE SEQUENCE [LARGE SCALE GENOMIC DNA]</scope>
    <source>
        <strain evidence="4">WYCCWR 10019</strain>
    </source>
</reference>
<keyword evidence="4" id="KW-1185">Reference proteome</keyword>
<comment type="caution">
    <text evidence="3">The sequence shown here is derived from an EMBL/GenBank/DDBJ whole genome shotgun (WGS) entry which is preliminary data.</text>
</comment>
<gene>
    <name evidence="3" type="ORF">CIT31_20655</name>
</gene>
<dbReference type="AlphaFoldDB" id="A0A271KDV0"/>
<proteinExistence type="predicted"/>
<dbReference type="Proteomes" id="UP000215931">
    <property type="component" value="Unassembled WGS sequence"/>
</dbReference>
<accession>A0A271KDV0</accession>
<keyword evidence="1" id="KW-1133">Transmembrane helix</keyword>
<dbReference type="OrthoDB" id="9797746at2"/>
<feature type="transmembrane region" description="Helical" evidence="1">
    <location>
        <begin position="41"/>
        <end position="68"/>
    </location>
</feature>
<keyword evidence="1" id="KW-0472">Membrane</keyword>
<dbReference type="NCBIfam" id="TIGR03647">
    <property type="entry name" value="Na_symport_sm"/>
    <property type="match status" value="1"/>
</dbReference>
<keyword evidence="1" id="KW-0812">Transmembrane</keyword>
<feature type="domain" description="Sodium symporter small subunit" evidence="2">
    <location>
        <begin position="8"/>
        <end position="82"/>
    </location>
</feature>
<dbReference type="EMBL" id="NPKH01000024">
    <property type="protein sequence ID" value="PAP93850.1"/>
    <property type="molecule type" value="Genomic_DNA"/>
</dbReference>
<evidence type="ECO:0000313" key="4">
    <source>
        <dbReference type="Proteomes" id="UP000215931"/>
    </source>
</evidence>
<dbReference type="InterPro" id="IPR019886">
    <property type="entry name" value="Na_symporter_ssu"/>
</dbReference>